<feature type="compositionally biased region" description="Basic residues" evidence="1">
    <location>
        <begin position="89"/>
        <end position="98"/>
    </location>
</feature>
<evidence type="ECO:0008006" key="4">
    <source>
        <dbReference type="Google" id="ProtNLM"/>
    </source>
</evidence>
<name>A0ABV8KRV6_9ACTN</name>
<comment type="caution">
    <text evidence="2">The sequence shown here is derived from an EMBL/GenBank/DDBJ whole genome shotgun (WGS) entry which is preliminary data.</text>
</comment>
<sequence length="116" mass="12667">MYVDAHEMGGRQYFFPPNADPIHHEIAGEVVDWINRIGTANAAGFGYNGACRDDSSTECYFNYDMFYMGYGDTTPAAGASDRARAGAGRPRRGRRRAASGRVAHVGVGRRTVVMDT</sequence>
<feature type="region of interest" description="Disordered" evidence="1">
    <location>
        <begin position="74"/>
        <end position="100"/>
    </location>
</feature>
<keyword evidence="3" id="KW-1185">Reference proteome</keyword>
<dbReference type="RefSeq" id="WP_377549578.1">
    <property type="nucleotide sequence ID" value="NZ_JBHSBN010000018.1"/>
</dbReference>
<evidence type="ECO:0000313" key="2">
    <source>
        <dbReference type="EMBL" id="MFC4108833.1"/>
    </source>
</evidence>
<evidence type="ECO:0000256" key="1">
    <source>
        <dbReference type="SAM" id="MobiDB-lite"/>
    </source>
</evidence>
<reference evidence="3" key="1">
    <citation type="journal article" date="2019" name="Int. J. Syst. Evol. Microbiol.">
        <title>The Global Catalogue of Microorganisms (GCM) 10K type strain sequencing project: providing services to taxonomists for standard genome sequencing and annotation.</title>
        <authorList>
            <consortium name="The Broad Institute Genomics Platform"/>
            <consortium name="The Broad Institute Genome Sequencing Center for Infectious Disease"/>
            <person name="Wu L."/>
            <person name="Ma J."/>
        </authorList>
    </citation>
    <scope>NUCLEOTIDE SEQUENCE [LARGE SCALE GENOMIC DNA]</scope>
    <source>
        <strain evidence="3">2902at01</strain>
    </source>
</reference>
<gene>
    <name evidence="2" type="ORF">ACFOX0_23240</name>
</gene>
<accession>A0ABV8KRV6</accession>
<evidence type="ECO:0000313" key="3">
    <source>
        <dbReference type="Proteomes" id="UP001595868"/>
    </source>
</evidence>
<organism evidence="2 3">
    <name type="scientific">Micromonospora zhanjiangensis</name>
    <dbReference type="NCBI Taxonomy" id="1522057"/>
    <lineage>
        <taxon>Bacteria</taxon>
        <taxon>Bacillati</taxon>
        <taxon>Actinomycetota</taxon>
        <taxon>Actinomycetes</taxon>
        <taxon>Micromonosporales</taxon>
        <taxon>Micromonosporaceae</taxon>
        <taxon>Micromonospora</taxon>
    </lineage>
</organism>
<dbReference type="Proteomes" id="UP001595868">
    <property type="component" value="Unassembled WGS sequence"/>
</dbReference>
<dbReference type="EMBL" id="JBHSBN010000018">
    <property type="protein sequence ID" value="MFC4108833.1"/>
    <property type="molecule type" value="Genomic_DNA"/>
</dbReference>
<feature type="compositionally biased region" description="Low complexity" evidence="1">
    <location>
        <begin position="76"/>
        <end position="88"/>
    </location>
</feature>
<proteinExistence type="predicted"/>
<protein>
    <recommendedName>
        <fullName evidence="4">Zinc carboxypeptidase</fullName>
    </recommendedName>
</protein>